<keyword evidence="4" id="KW-1185">Reference proteome</keyword>
<feature type="domain" description="DUF4378" evidence="2">
    <location>
        <begin position="771"/>
        <end position="920"/>
    </location>
</feature>
<feature type="compositionally biased region" description="Basic residues" evidence="1">
    <location>
        <begin position="13"/>
        <end position="23"/>
    </location>
</feature>
<dbReference type="AlphaFoldDB" id="A0AAQ3KWX0"/>
<protein>
    <recommendedName>
        <fullName evidence="2">DUF4378 domain-containing protein</fullName>
    </recommendedName>
</protein>
<feature type="region of interest" description="Disordered" evidence="1">
    <location>
        <begin position="1"/>
        <end position="33"/>
    </location>
</feature>
<dbReference type="PANTHER" id="PTHR46836">
    <property type="entry name" value="AFADIN"/>
    <property type="match status" value="1"/>
</dbReference>
<evidence type="ECO:0000259" key="2">
    <source>
        <dbReference type="Pfam" id="PF14309"/>
    </source>
</evidence>
<evidence type="ECO:0000313" key="3">
    <source>
        <dbReference type="EMBL" id="WOL16587.1"/>
    </source>
</evidence>
<dbReference type="InterPro" id="IPR025486">
    <property type="entry name" value="DUF4378"/>
</dbReference>
<accession>A0AAQ3KWX0</accession>
<reference evidence="3 4" key="1">
    <citation type="submission" date="2023-10" db="EMBL/GenBank/DDBJ databases">
        <title>Chromosome-scale genome assembly provides insights into flower coloration mechanisms of Canna indica.</title>
        <authorList>
            <person name="Li C."/>
        </authorList>
    </citation>
    <scope>NUCLEOTIDE SEQUENCE [LARGE SCALE GENOMIC DNA]</scope>
    <source>
        <tissue evidence="3">Flower</tissue>
    </source>
</reference>
<dbReference type="Proteomes" id="UP001327560">
    <property type="component" value="Chromosome 8"/>
</dbReference>
<dbReference type="PANTHER" id="PTHR46836:SF8">
    <property type="entry name" value="AFADIN"/>
    <property type="match status" value="1"/>
</dbReference>
<proteinExistence type="predicted"/>
<evidence type="ECO:0000256" key="1">
    <source>
        <dbReference type="SAM" id="MobiDB-lite"/>
    </source>
</evidence>
<name>A0AAQ3KWX0_9LILI</name>
<dbReference type="Pfam" id="PF14309">
    <property type="entry name" value="DUF4378"/>
    <property type="match status" value="1"/>
</dbReference>
<sequence>MEAEWSGAERGFRIRRRRRRRRERAFSAGGGASWTSGYNYPKEQINNLDIDSDSILSNNFQKEENSDCQSAYDKISVKPTEKHMDQDISKEAEIRWSSSSIIAKLMGLDDQASVQVVHKQKKMMNGYFQETSVVGLKDKYQTREERSTWMGTAEHQRFKDVHEVRSVPKFEGYKKPINMALLGAKQYKLDVTKQYKTDVSFANPSFVDVKHFSRSESPRFSKESYNKLGDQDCCEQHYQNSFQEPNFSFRKYFHDLKLLVPSHLTSKITIFKSSKAAKIESGEVCPTSVPKIDRSMDLQNAVVSTSRKRNTGIVRHSPQQHSSSLIHNSEKLEYMGDGNPHIHHSHIVVLKPNVEKPHSKVRRILLRNPENGQSANRRLTGQTRFQEPHIGKKHWPKFSHRMEVFDHNTKGSRDTARWITEQLKESISSDEKFVEVSSMDESSCIIPGMNGLCNSEAFWRPSNHFNDQNNICDFSLSSSSEFDRELREITNQSKETGDYSKGSNTLAEMFDLSDLEAQNTALDSDIVDTISDENLTINSMRSSWGSPSSISSRESLEDGFFINLPKPMSLPASSVAYGSQSFSRVRQFGDEHFYTFNAPIRTTKRFNQIGKFSLISIKSGNQKLQSKKFGGETPEVNSKLPSIPNSVHVDKLLITKEAQIQLPMADEMTLENPKVSSPNMEEASVRTQADSKIPIPVGISVLKHPPGEDNSGYSEIITGNYAELYTNSLFSEPVDLCTKTSELLTSSNEDNGEDYQTLDLEEDFMDEEERDYTYLLDILIVSGVHSAQQDLLRNACYLPEYPVKPTLFERLEKKYGKLVAWSRSERKLMFDLTNMILAEVLAPCINMHPWVNTKMRIGPMWGSEGLLEKTWQMLEGRRMELHVGNSEDKVLDPKWLDLGNNINEIGMEIEWVLREELLAELVEEFMTG</sequence>
<gene>
    <name evidence="3" type="ORF">Cni_G25374</name>
</gene>
<evidence type="ECO:0000313" key="4">
    <source>
        <dbReference type="Proteomes" id="UP001327560"/>
    </source>
</evidence>
<organism evidence="3 4">
    <name type="scientific">Canna indica</name>
    <name type="common">Indian-shot</name>
    <dbReference type="NCBI Taxonomy" id="4628"/>
    <lineage>
        <taxon>Eukaryota</taxon>
        <taxon>Viridiplantae</taxon>
        <taxon>Streptophyta</taxon>
        <taxon>Embryophyta</taxon>
        <taxon>Tracheophyta</taxon>
        <taxon>Spermatophyta</taxon>
        <taxon>Magnoliopsida</taxon>
        <taxon>Liliopsida</taxon>
        <taxon>Zingiberales</taxon>
        <taxon>Cannaceae</taxon>
        <taxon>Canna</taxon>
    </lineage>
</organism>
<dbReference type="EMBL" id="CP136897">
    <property type="protein sequence ID" value="WOL16587.1"/>
    <property type="molecule type" value="Genomic_DNA"/>
</dbReference>